<comment type="similarity">
    <text evidence="2">Belongs to the bacterial solute-binding protein 5 family.</text>
</comment>
<dbReference type="SUPFAM" id="SSF53850">
    <property type="entry name" value="Periplasmic binding protein-like II"/>
    <property type="match status" value="1"/>
</dbReference>
<comment type="caution">
    <text evidence="5">The sequence shown here is derived from an EMBL/GenBank/DDBJ whole genome shotgun (WGS) entry which is preliminary data.</text>
</comment>
<comment type="subcellular location">
    <subcellularLocation>
        <location evidence="1">Periplasm</location>
    </subcellularLocation>
</comment>
<evidence type="ECO:0000256" key="1">
    <source>
        <dbReference type="ARBA" id="ARBA00004418"/>
    </source>
</evidence>
<dbReference type="InterPro" id="IPR030678">
    <property type="entry name" value="Peptide/Ni-bd"/>
</dbReference>
<evidence type="ECO:0000256" key="2">
    <source>
        <dbReference type="ARBA" id="ARBA00005695"/>
    </source>
</evidence>
<evidence type="ECO:0000259" key="4">
    <source>
        <dbReference type="Pfam" id="PF00496"/>
    </source>
</evidence>
<proteinExistence type="inferred from homology"/>
<dbReference type="Proteomes" id="UP001607157">
    <property type="component" value="Unassembled WGS sequence"/>
</dbReference>
<feature type="signal peptide" evidence="3">
    <location>
        <begin position="1"/>
        <end position="26"/>
    </location>
</feature>
<organism evidence="5 6">
    <name type="scientific">Roseovarius aquimarinus</name>
    <dbReference type="NCBI Taxonomy" id="1229156"/>
    <lineage>
        <taxon>Bacteria</taxon>
        <taxon>Pseudomonadati</taxon>
        <taxon>Pseudomonadota</taxon>
        <taxon>Alphaproteobacteria</taxon>
        <taxon>Rhodobacterales</taxon>
        <taxon>Roseobacteraceae</taxon>
        <taxon>Roseovarius</taxon>
    </lineage>
</organism>
<dbReference type="InterPro" id="IPR039424">
    <property type="entry name" value="SBP_5"/>
</dbReference>
<gene>
    <name evidence="5" type="ORF">ACGRVM_04605</name>
</gene>
<accession>A0ABW7I4R3</accession>
<dbReference type="CDD" id="cd08513">
    <property type="entry name" value="PBP2_thermophilic_Hb8_like"/>
    <property type="match status" value="1"/>
</dbReference>
<evidence type="ECO:0000256" key="3">
    <source>
        <dbReference type="SAM" id="SignalP"/>
    </source>
</evidence>
<protein>
    <submittedName>
        <fullName evidence="5">Peptide ABC transporter substrate-binding protein</fullName>
    </submittedName>
</protein>
<dbReference type="Gene3D" id="3.10.105.10">
    <property type="entry name" value="Dipeptide-binding Protein, Domain 3"/>
    <property type="match status" value="1"/>
</dbReference>
<name>A0ABW7I4R3_9RHOB</name>
<dbReference type="PANTHER" id="PTHR30290:SF65">
    <property type="entry name" value="MONOACYL PHOSPHATIDYLINOSITOL TETRAMANNOSIDE-BINDING PROTEIN LPQW-RELATED"/>
    <property type="match status" value="1"/>
</dbReference>
<dbReference type="Pfam" id="PF00496">
    <property type="entry name" value="SBP_bac_5"/>
    <property type="match status" value="1"/>
</dbReference>
<dbReference type="RefSeq" id="WP_377168225.1">
    <property type="nucleotide sequence ID" value="NZ_JBHTJC010000001.1"/>
</dbReference>
<feature type="chain" id="PRO_5045734289" evidence="3">
    <location>
        <begin position="27"/>
        <end position="569"/>
    </location>
</feature>
<dbReference type="InterPro" id="IPR000914">
    <property type="entry name" value="SBP_5_dom"/>
</dbReference>
<evidence type="ECO:0000313" key="6">
    <source>
        <dbReference type="Proteomes" id="UP001607157"/>
    </source>
</evidence>
<keyword evidence="3" id="KW-0732">Signal</keyword>
<dbReference type="Gene3D" id="3.40.190.10">
    <property type="entry name" value="Periplasmic binding protein-like II"/>
    <property type="match status" value="1"/>
</dbReference>
<feature type="domain" description="Solute-binding protein family 5" evidence="4">
    <location>
        <begin position="75"/>
        <end position="474"/>
    </location>
</feature>
<sequence>MIAKLAASVGLVFCAATLGAAGMAEAEERGRDGMVRLLYWQAPSTLNPYLSGGIKDVEAASLMLEPLARLSPEGEMIPWLAAEIPSYENGGVSEDMRSIRWELKPGLVWSDGSPVTSADIAFTHAYCTAPGSGCAQAAKFRDIDRIETPDAATAILHFTEAKPYPYAAFVGPQTPILQAAQFADCMGPKAPGCTAQNFAPIGTGPFKVTEFRPGDAARLVANDAFRAPGQPAFAEVLLKGGGDAMAAGRAVLETGEFDYAWNLQLSPEILGRMEASGRGQVVAAFSTLVERLAFNLREPEAAPSDAAPAPNAALADVSVRRALTLALDRGLMAEIGYGKTGRVACNILPGPPLYASDANEGCAQQDIEGARALLDGSGWIDADGDGVRERGDTELEFVFQTSTNAVRQDFQALAKEWWGQIGAKTELRAVDASVFFGNDAASPDTLQKFNADIQMYAGASDSPDPEAYLSGWSCDSAPTAENGWSGQNVGAWCDPAYDALLERLSGTAGAMDRAALARTLNDMLVQQYVVVPLVDRGRVSAHANSLGGVRINAWDSELWNIAEWHRLPE</sequence>
<keyword evidence="6" id="KW-1185">Reference proteome</keyword>
<dbReference type="PIRSF" id="PIRSF002741">
    <property type="entry name" value="MppA"/>
    <property type="match status" value="1"/>
</dbReference>
<evidence type="ECO:0000313" key="5">
    <source>
        <dbReference type="EMBL" id="MFH0253160.1"/>
    </source>
</evidence>
<reference evidence="5 6" key="1">
    <citation type="submission" date="2024-10" db="EMBL/GenBank/DDBJ databases">
        <authorList>
            <person name="Yang X.-N."/>
        </authorList>
    </citation>
    <scope>NUCLEOTIDE SEQUENCE [LARGE SCALE GENOMIC DNA]</scope>
    <source>
        <strain evidence="5 6">CAU 1059</strain>
    </source>
</reference>
<dbReference type="PANTHER" id="PTHR30290">
    <property type="entry name" value="PERIPLASMIC BINDING COMPONENT OF ABC TRANSPORTER"/>
    <property type="match status" value="1"/>
</dbReference>
<dbReference type="EMBL" id="JBIHMM010000001">
    <property type="protein sequence ID" value="MFH0253160.1"/>
    <property type="molecule type" value="Genomic_DNA"/>
</dbReference>